<dbReference type="CDD" id="cd03784">
    <property type="entry name" value="GT1_Gtf-like"/>
    <property type="match status" value="1"/>
</dbReference>
<comment type="caution">
    <text evidence="3">The sequence shown here is derived from an EMBL/GenBank/DDBJ whole genome shotgun (WGS) entry which is preliminary data.</text>
</comment>
<dbReference type="PANTHER" id="PTHR48050">
    <property type="entry name" value="STEROL 3-BETA-GLUCOSYLTRANSFERASE"/>
    <property type="match status" value="1"/>
</dbReference>
<evidence type="ECO:0000313" key="4">
    <source>
        <dbReference type="Proteomes" id="UP000236318"/>
    </source>
</evidence>
<dbReference type="InterPro" id="IPR004276">
    <property type="entry name" value="GlycoTrans_28_N"/>
</dbReference>
<dbReference type="InterPro" id="IPR050426">
    <property type="entry name" value="Glycosyltransferase_28"/>
</dbReference>
<dbReference type="GO" id="GO:0016758">
    <property type="term" value="F:hexosyltransferase activity"/>
    <property type="evidence" value="ECO:0007669"/>
    <property type="project" value="InterPro"/>
</dbReference>
<evidence type="ECO:0000259" key="2">
    <source>
        <dbReference type="Pfam" id="PF06722"/>
    </source>
</evidence>
<dbReference type="Pfam" id="PF03033">
    <property type="entry name" value="Glyco_transf_28"/>
    <property type="match status" value="1"/>
</dbReference>
<feature type="domain" description="Glycosyltransferase family 28 N-terminal" evidence="1">
    <location>
        <begin position="3"/>
        <end position="68"/>
    </location>
</feature>
<organism evidence="3 4">
    <name type="scientific">Mycobacterium ahvazicum</name>
    <dbReference type="NCBI Taxonomy" id="1964395"/>
    <lineage>
        <taxon>Bacteria</taxon>
        <taxon>Bacillati</taxon>
        <taxon>Actinomycetota</taxon>
        <taxon>Actinomycetes</taxon>
        <taxon>Mycobacteriales</taxon>
        <taxon>Mycobacteriaceae</taxon>
        <taxon>Mycobacterium</taxon>
        <taxon>Mycobacterium simiae complex</taxon>
    </lineage>
</organism>
<dbReference type="GO" id="GO:0033072">
    <property type="term" value="P:vancomycin biosynthetic process"/>
    <property type="evidence" value="ECO:0007669"/>
    <property type="project" value="UniProtKB-ARBA"/>
</dbReference>
<dbReference type="AlphaFoldDB" id="A0A2K4YAN3"/>
<proteinExistence type="predicted"/>
<feature type="domain" description="Erythromycin biosynthesis protein CIII-like C-terminal" evidence="2">
    <location>
        <begin position="300"/>
        <end position="401"/>
    </location>
</feature>
<dbReference type="PANTHER" id="PTHR48050:SF13">
    <property type="entry name" value="STEROL 3-BETA-GLUCOSYLTRANSFERASE UGT80A2"/>
    <property type="match status" value="1"/>
</dbReference>
<dbReference type="Pfam" id="PF06722">
    <property type="entry name" value="EryCIII-like_C"/>
    <property type="match status" value="1"/>
</dbReference>
<dbReference type="Gene3D" id="3.40.50.2000">
    <property type="entry name" value="Glycogen Phosphorylase B"/>
    <property type="match status" value="2"/>
</dbReference>
<dbReference type="FunFam" id="3.40.50.2000:FF:000009">
    <property type="entry name" value="Sterol 3-beta-glucosyltransferase UGT80A2"/>
    <property type="match status" value="1"/>
</dbReference>
<protein>
    <submittedName>
        <fullName evidence="3">Glycosyltransferase</fullName>
    </submittedName>
</protein>
<dbReference type="EMBL" id="FXEG02000002">
    <property type="protein sequence ID" value="SOX53844.1"/>
    <property type="molecule type" value="Genomic_DNA"/>
</dbReference>
<dbReference type="GO" id="GO:0005975">
    <property type="term" value="P:carbohydrate metabolic process"/>
    <property type="evidence" value="ECO:0007669"/>
    <property type="project" value="InterPro"/>
</dbReference>
<evidence type="ECO:0000313" key="3">
    <source>
        <dbReference type="EMBL" id="SOX53844.1"/>
    </source>
</evidence>
<sequence length="422" mass="46556">MKFVVASYGSRGDIEPCAAVGRELLRRGHEVFMAVPPDLIALVESAGLAAVAYGTDTREYMDAQRRFWTCFFRSFWRIRDLIRLGREVSALSVQCWNEVCATLTSLADGADLLFTTIPFEQAASNVAEYYHIPLATLHYYPIRPNGQLLPVVPGPLIRCAMAVSKWLSWRVNRGFEDAHRRELGLPKSTSPTYRRIAERRSLELQAYDEFCFPGLSAEWAEWGDRRPFVGALTMDLVTDADDHARGWIAAGAPPICFAFGSIPVESPAATIEMISQACASLGERALICAGVTDYPQVRHADHVKVVGSINYAETFPNCRAVVHHGGAGTTAAGLRAGVPELVLWTEHDQPIWGAQVRRLRVGTTRRLSTTTRESLVSDLRRILKPQCTARAREVAAQMTKPAESASAAADLVEGFARLGRVR</sequence>
<dbReference type="SUPFAM" id="SSF53756">
    <property type="entry name" value="UDP-Glycosyltransferase/glycogen phosphorylase"/>
    <property type="match status" value="1"/>
</dbReference>
<dbReference type="Proteomes" id="UP000236318">
    <property type="component" value="Unassembled WGS sequence"/>
</dbReference>
<dbReference type="RefSeq" id="WP_096287359.1">
    <property type="nucleotide sequence ID" value="NZ_FXEG02000002.1"/>
</dbReference>
<reference evidence="3" key="1">
    <citation type="submission" date="2018-01" db="EMBL/GenBank/DDBJ databases">
        <authorList>
            <consortium name="Urmite Genomes"/>
        </authorList>
    </citation>
    <scope>NUCLEOTIDE SEQUENCE [LARGE SCALE GENOMIC DNA]</scope>
    <source>
        <strain evidence="3">AFP003</strain>
    </source>
</reference>
<dbReference type="InterPro" id="IPR002213">
    <property type="entry name" value="UDP_glucos_trans"/>
</dbReference>
<dbReference type="InterPro" id="IPR010610">
    <property type="entry name" value="EryCIII-like_C"/>
</dbReference>
<accession>A0A2K4YAN3</accession>
<dbReference type="GO" id="GO:0008194">
    <property type="term" value="F:UDP-glycosyltransferase activity"/>
    <property type="evidence" value="ECO:0007669"/>
    <property type="project" value="InterPro"/>
</dbReference>
<evidence type="ECO:0000259" key="1">
    <source>
        <dbReference type="Pfam" id="PF03033"/>
    </source>
</evidence>
<name>A0A2K4YAN3_9MYCO</name>
<keyword evidence="4" id="KW-1185">Reference proteome</keyword>
<dbReference type="OrthoDB" id="3253247at2"/>
<gene>
    <name evidence="3" type="ORF">MAAFP003_2520</name>
</gene>